<organism evidence="2">
    <name type="scientific">Mucochytrium quahogii</name>
    <dbReference type="NCBI Taxonomy" id="96639"/>
    <lineage>
        <taxon>Eukaryota</taxon>
        <taxon>Sar</taxon>
        <taxon>Stramenopiles</taxon>
        <taxon>Bigyra</taxon>
        <taxon>Labyrinthulomycetes</taxon>
        <taxon>Thraustochytrida</taxon>
        <taxon>Thraustochytriidae</taxon>
        <taxon>Mucochytrium</taxon>
    </lineage>
</organism>
<proteinExistence type="predicted"/>
<dbReference type="AlphaFoldDB" id="A0A7S2WLK6"/>
<evidence type="ECO:0000313" key="2">
    <source>
        <dbReference type="EMBL" id="CAD9693873.1"/>
    </source>
</evidence>
<feature type="transmembrane region" description="Helical" evidence="1">
    <location>
        <begin position="15"/>
        <end position="33"/>
    </location>
</feature>
<name>A0A7S2WLK6_9STRA</name>
<evidence type="ECO:0000256" key="1">
    <source>
        <dbReference type="SAM" id="Phobius"/>
    </source>
</evidence>
<keyword evidence="1" id="KW-0812">Transmembrane</keyword>
<dbReference type="InterPro" id="IPR024079">
    <property type="entry name" value="MetalloPept_cat_dom_sf"/>
</dbReference>
<keyword evidence="1" id="KW-1133">Transmembrane helix</keyword>
<accession>A0A7S2WLK6</accession>
<dbReference type="GO" id="GO:0008237">
    <property type="term" value="F:metallopeptidase activity"/>
    <property type="evidence" value="ECO:0007669"/>
    <property type="project" value="InterPro"/>
</dbReference>
<keyword evidence="1" id="KW-0472">Membrane</keyword>
<sequence length="527" mass="59599">MSDAAPGGKKWKRRFGLLLMLCVLIWVAVYNFLLVQNVSLRVEGVKLSLEKWANDGLLFLFNNTEAENVQLYDETAMLEQAELGIPQEWGNLMQDLENATTVSDGKLELDSASQLESDNVSQPKEEFFLDATESNETIELIPVAIRFHNVISENVEPMGSLLSLDSIAYALGFAKKIWATAGIDLQYTLEDSVRNATVTPQQEGHFRQHMLKFPTDNETGQAWTTLNPGNLNVVTRDLMRCLPVVQGFSLQNVWSKNNEIHVYAMGIFVGYNGLSMNKNIFIRTRKYHGAEGEMDIEQFARILTHEIGHWFTLRHPLGMSDSNVCALNNTMCPTADRCNLMCQQRYISEGIDPRNALYLTPEQASIARRAAALKDRPIIRSVPPSPEELVFNVGPPIESLINPRKHFRFTARKLATMVMFKRPHMGMHFRILVVRFKFSLQTLQQSDELLLKVINPRCGVLVEGQKIVIPEHASPNRHIHVGIDHSRGCKLQNQVVAKLILEFSRPVQVVVVGNRPVVNIDIGLRYE</sequence>
<dbReference type="EMBL" id="HBHK01018827">
    <property type="protein sequence ID" value="CAD9693873.1"/>
    <property type="molecule type" value="Transcribed_RNA"/>
</dbReference>
<reference evidence="2" key="1">
    <citation type="submission" date="2021-01" db="EMBL/GenBank/DDBJ databases">
        <authorList>
            <person name="Corre E."/>
            <person name="Pelletier E."/>
            <person name="Niang G."/>
            <person name="Scheremetjew M."/>
            <person name="Finn R."/>
            <person name="Kale V."/>
            <person name="Holt S."/>
            <person name="Cochrane G."/>
            <person name="Meng A."/>
            <person name="Brown T."/>
            <person name="Cohen L."/>
        </authorList>
    </citation>
    <scope>NUCLEOTIDE SEQUENCE</scope>
    <source>
        <strain evidence="2">NY070348D</strain>
    </source>
</reference>
<gene>
    <name evidence="2" type="ORF">QSP1433_LOCUS11884</name>
</gene>
<protein>
    <submittedName>
        <fullName evidence="2">Uncharacterized protein</fullName>
    </submittedName>
</protein>
<dbReference type="Gene3D" id="3.40.390.10">
    <property type="entry name" value="Collagenase (Catalytic Domain)"/>
    <property type="match status" value="1"/>
</dbReference>